<dbReference type="Proteomes" id="UP000504603">
    <property type="component" value="Unplaced"/>
</dbReference>
<protein>
    <submittedName>
        <fullName evidence="3">Uncharacterized protein LOC111008961</fullName>
    </submittedName>
</protein>
<feature type="region of interest" description="Disordered" evidence="1">
    <location>
        <begin position="409"/>
        <end position="432"/>
    </location>
</feature>
<dbReference type="RefSeq" id="XP_022137536.1">
    <property type="nucleotide sequence ID" value="XM_022281844.1"/>
</dbReference>
<dbReference type="GeneID" id="111008961"/>
<feature type="compositionally biased region" description="Basic residues" evidence="1">
    <location>
        <begin position="113"/>
        <end position="125"/>
    </location>
</feature>
<feature type="compositionally biased region" description="Low complexity" evidence="1">
    <location>
        <begin position="490"/>
        <end position="506"/>
    </location>
</feature>
<evidence type="ECO:0000313" key="2">
    <source>
        <dbReference type="Proteomes" id="UP000504603"/>
    </source>
</evidence>
<feature type="region of interest" description="Disordered" evidence="1">
    <location>
        <begin position="302"/>
        <end position="339"/>
    </location>
</feature>
<dbReference type="KEGG" id="mcha:111008961"/>
<feature type="region of interest" description="Disordered" evidence="1">
    <location>
        <begin position="461"/>
        <end position="506"/>
    </location>
</feature>
<name>A0A6J1C6X2_MOMCH</name>
<evidence type="ECO:0000256" key="1">
    <source>
        <dbReference type="SAM" id="MobiDB-lite"/>
    </source>
</evidence>
<reference evidence="3" key="1">
    <citation type="submission" date="2025-08" db="UniProtKB">
        <authorList>
            <consortium name="RefSeq"/>
        </authorList>
    </citation>
    <scope>IDENTIFICATION</scope>
    <source>
        <strain evidence="3">OHB3-1</strain>
    </source>
</reference>
<feature type="compositionally biased region" description="Polar residues" evidence="1">
    <location>
        <begin position="461"/>
        <end position="489"/>
    </location>
</feature>
<evidence type="ECO:0000313" key="3">
    <source>
        <dbReference type="RefSeq" id="XP_022137536.1"/>
    </source>
</evidence>
<sequence>MASSAFKSTTKRTPIGAPAASGDDSTSTNRSSIHRRSRSLSRFSHPMPSSPVDKAFDEAPARRGRFVNTSRGSGFPEISLDDLAVEFFGSGDRGRSAARNSESSGATNVAAASHRRGRSVSRHGCSKTSVSGSDGKGRPNYSVGGEKVVPETNSRRRRSVSVVRYQISDSESDLDRSQNSGTRVKEKSFGIGNKQKPIPHKADDSNRRPTLRRSLSQNDFKCHDGYSSQSSVLTDDEGKDAYFGNNGVEKTIRTIYARKVKQANGDVVDNGLYEAMRKELRHAVEEIRVELEQEMVNRNSSVGTFSDDLNSNDSGVLQQTSPFTRNYSTKQEQSEKRRDSLAKMVLEEQRGQQLPKMVKNLPSDLKNVVAENSPRIRKRSNDRNRMSKRLSEEAEKYIEDFISNVEDTDISSLDGDRSDTSSSLGGKTKPNFKVPAVSKYVPPGMDGVLLPWLQWETSNDASSYPRKNTSEPPMTPQTFPWDVNQESTNGQDQSNHSGSSQGSWSPGVGIGVCGKVVEDLGSRFKKAGNYQNQSYLEPRDQSRFDIEEYLKRPSSEDFLLERWKQQHRTNCSGLLLCNRVFL</sequence>
<dbReference type="PANTHER" id="PTHR34466:SF1">
    <property type="entry name" value="OS06G0609800 PROTEIN"/>
    <property type="match status" value="1"/>
</dbReference>
<dbReference type="PANTHER" id="PTHR34466">
    <property type="entry name" value="OS11G0129800 PROTEIN"/>
    <property type="match status" value="1"/>
</dbReference>
<dbReference type="OrthoDB" id="1911931at2759"/>
<proteinExistence type="predicted"/>
<feature type="region of interest" description="Disordered" evidence="1">
    <location>
        <begin position="90"/>
        <end position="235"/>
    </location>
</feature>
<organism evidence="2 3">
    <name type="scientific">Momordica charantia</name>
    <name type="common">Bitter gourd</name>
    <name type="synonym">Balsam pear</name>
    <dbReference type="NCBI Taxonomy" id="3673"/>
    <lineage>
        <taxon>Eukaryota</taxon>
        <taxon>Viridiplantae</taxon>
        <taxon>Streptophyta</taxon>
        <taxon>Embryophyta</taxon>
        <taxon>Tracheophyta</taxon>
        <taxon>Spermatophyta</taxon>
        <taxon>Magnoliopsida</taxon>
        <taxon>eudicotyledons</taxon>
        <taxon>Gunneridae</taxon>
        <taxon>Pentapetalae</taxon>
        <taxon>rosids</taxon>
        <taxon>fabids</taxon>
        <taxon>Cucurbitales</taxon>
        <taxon>Cucurbitaceae</taxon>
        <taxon>Momordiceae</taxon>
        <taxon>Momordica</taxon>
    </lineage>
</organism>
<feature type="compositionally biased region" description="Polar residues" evidence="1">
    <location>
        <begin position="1"/>
        <end position="12"/>
    </location>
</feature>
<accession>A0A6J1C6X2</accession>
<gene>
    <name evidence="3" type="primary">LOC111008961</name>
</gene>
<dbReference type="AlphaFoldDB" id="A0A6J1C6X2"/>
<feature type="compositionally biased region" description="Polar residues" evidence="1">
    <location>
        <begin position="98"/>
        <end position="107"/>
    </location>
</feature>
<feature type="compositionally biased region" description="Polar residues" evidence="1">
    <location>
        <begin position="302"/>
        <end position="331"/>
    </location>
</feature>
<feature type="region of interest" description="Disordered" evidence="1">
    <location>
        <begin position="1"/>
        <end position="61"/>
    </location>
</feature>
<keyword evidence="2" id="KW-1185">Reference proteome</keyword>